<keyword evidence="2" id="KW-1185">Reference proteome</keyword>
<organism evidence="1 2">
    <name type="scientific">Pleomorphomonas diazotrophica</name>
    <dbReference type="NCBI Taxonomy" id="1166257"/>
    <lineage>
        <taxon>Bacteria</taxon>
        <taxon>Pseudomonadati</taxon>
        <taxon>Pseudomonadota</taxon>
        <taxon>Alphaproteobacteria</taxon>
        <taxon>Hyphomicrobiales</taxon>
        <taxon>Pleomorphomonadaceae</taxon>
        <taxon>Pleomorphomonas</taxon>
    </lineage>
</organism>
<gene>
    <name evidence="1" type="ORF">CXZ10_21280</name>
</gene>
<feature type="non-terminal residue" evidence="1">
    <location>
        <position position="66"/>
    </location>
</feature>
<protein>
    <submittedName>
        <fullName evidence="1">N-acetylmuramoyl-L-alanine amidase</fullName>
    </submittedName>
</protein>
<proteinExistence type="predicted"/>
<dbReference type="AlphaFoldDB" id="A0A2N3LR61"/>
<evidence type="ECO:0000313" key="1">
    <source>
        <dbReference type="EMBL" id="PKR87152.1"/>
    </source>
</evidence>
<dbReference type="Proteomes" id="UP000233491">
    <property type="component" value="Unassembled WGS sequence"/>
</dbReference>
<name>A0A2N3LR61_9HYPH</name>
<evidence type="ECO:0000313" key="2">
    <source>
        <dbReference type="Proteomes" id="UP000233491"/>
    </source>
</evidence>
<sequence>MSFTRFLQDDPLLTREQVMAGLIRVADELNMPDKRGACVIAGMTISQEVGVKDNDPPFERRFWCPA</sequence>
<reference evidence="1 2" key="1">
    <citation type="submission" date="2017-12" db="EMBL/GenBank/DDBJ databases">
        <title>Anaerobic carbon monoxide metabolism by Pleomorphomonas carboxyditropha sp. nov., a new mesophilic hydrogenogenic carboxidotroph.</title>
        <authorList>
            <person name="Esquivel-Elizondo S."/>
            <person name="Krajmalnik-Brown R."/>
        </authorList>
    </citation>
    <scope>NUCLEOTIDE SEQUENCE [LARGE SCALE GENOMIC DNA]</scope>
    <source>
        <strain evidence="1 2">R5-392</strain>
    </source>
</reference>
<dbReference type="EMBL" id="PJNW01000038">
    <property type="protein sequence ID" value="PKR87152.1"/>
    <property type="molecule type" value="Genomic_DNA"/>
</dbReference>
<accession>A0A2N3LR61</accession>
<dbReference type="RefSeq" id="WP_210199982.1">
    <property type="nucleotide sequence ID" value="NZ_PJNW01000038.1"/>
</dbReference>
<comment type="caution">
    <text evidence="1">The sequence shown here is derived from an EMBL/GenBank/DDBJ whole genome shotgun (WGS) entry which is preliminary data.</text>
</comment>